<dbReference type="RefSeq" id="WP_233227464.1">
    <property type="nucleotide sequence ID" value="NZ_JAMQBH010000011.1"/>
</dbReference>
<dbReference type="EMBL" id="JAMQBH010000011">
    <property type="protein sequence ID" value="MCM2515788.1"/>
    <property type="molecule type" value="Genomic_DNA"/>
</dbReference>
<name>A0ABT0VWR3_STRGI</name>
<protein>
    <submittedName>
        <fullName evidence="1">Uncharacterized protein</fullName>
    </submittedName>
</protein>
<evidence type="ECO:0000313" key="2">
    <source>
        <dbReference type="Proteomes" id="UP001523263"/>
    </source>
</evidence>
<organism evidence="1 2">
    <name type="scientific">Streptomyces griseoincarnatus</name>
    <dbReference type="NCBI Taxonomy" id="29305"/>
    <lineage>
        <taxon>Bacteria</taxon>
        <taxon>Bacillati</taxon>
        <taxon>Actinomycetota</taxon>
        <taxon>Actinomycetes</taxon>
        <taxon>Kitasatosporales</taxon>
        <taxon>Streptomycetaceae</taxon>
        <taxon>Streptomyces</taxon>
        <taxon>Streptomyces griseoincarnatus group</taxon>
    </lineage>
</organism>
<proteinExistence type="predicted"/>
<keyword evidence="2" id="KW-1185">Reference proteome</keyword>
<comment type="caution">
    <text evidence="1">The sequence shown here is derived from an EMBL/GenBank/DDBJ whole genome shotgun (WGS) entry which is preliminary data.</text>
</comment>
<accession>A0ABT0VWR3</accession>
<sequence>MRQFWGMEFDAPALGHHMLVIPHHKDETQQLYELESRFAKRDVFPADPVRATEASMIEFLKAAKGMRNKPLMIAHHASRSATGLGVYGQDTPREFRNGNNVAPDIYVGFEEAPGCGARA</sequence>
<reference evidence="1 2" key="1">
    <citation type="submission" date="2022-06" db="EMBL/GenBank/DDBJ databases">
        <title>Whole genome sequence of Streptomyces griseoincarnatus RB7AG.</title>
        <authorList>
            <person name="Ray L."/>
            <person name="Behera S."/>
            <person name="Panda A.N."/>
        </authorList>
    </citation>
    <scope>NUCLEOTIDE SEQUENCE [LARGE SCALE GENOMIC DNA]</scope>
    <source>
        <strain evidence="1 2">RB7AG</strain>
    </source>
</reference>
<gene>
    <name evidence="1" type="ORF">NC658_21400</name>
</gene>
<evidence type="ECO:0000313" key="1">
    <source>
        <dbReference type="EMBL" id="MCM2515788.1"/>
    </source>
</evidence>
<dbReference type="Proteomes" id="UP001523263">
    <property type="component" value="Unassembled WGS sequence"/>
</dbReference>